<evidence type="ECO:0000313" key="2">
    <source>
        <dbReference type="Proteomes" id="UP000198999"/>
    </source>
</evidence>
<dbReference type="Pfam" id="PF02423">
    <property type="entry name" value="OCD_Mu_crystall"/>
    <property type="match status" value="1"/>
</dbReference>
<dbReference type="PANTHER" id="PTHR13812:SF19">
    <property type="entry name" value="KETIMINE REDUCTASE MU-CRYSTALLIN"/>
    <property type="match status" value="1"/>
</dbReference>
<dbReference type="InterPro" id="IPR003462">
    <property type="entry name" value="ODC_Mu_crystall"/>
</dbReference>
<protein>
    <submittedName>
        <fullName evidence="1">Ornithine cyclodeaminase</fullName>
    </submittedName>
</protein>
<dbReference type="PANTHER" id="PTHR13812">
    <property type="entry name" value="KETIMINE REDUCTASE MU-CRYSTALLIN"/>
    <property type="match status" value="1"/>
</dbReference>
<dbReference type="Gene3D" id="3.30.1780.10">
    <property type="entry name" value="ornithine cyclodeaminase, domain 1"/>
    <property type="match status" value="1"/>
</dbReference>
<dbReference type="InterPro" id="IPR036291">
    <property type="entry name" value="NAD(P)-bd_dom_sf"/>
</dbReference>
<sequence length="356" mass="39651">MNKATTLILTSSDVNTIMMEHGFNRLMDDLINRLSLEFKNFDKEKSIIPIRSGFNYTGQFPGLVEWMPIHKVNDEVVIKIVGYHPKNPKTFNLPTILSSISSYDTRTGHLKGLVDGVLLTALRTGAASALASKYLASPESSVLGLIGCGAQSVTQLHAISRNFKLQQVLIFDKDKDAMISFESRIRNLNLDINVEIANINYILENCDIVCTATSIDVGEGPLFKDFITKPHLHINAVGSDFPGKIELPLSLLKDSFVSPDFVEQAKIEGESQQLEDIDIGDSIITISQNSDKFEYLKKQRTVFDSTGLALEDKVVMGLFLELADKFNVGTKVRLENISTDVRNPYHFLEKHISVKV</sequence>
<dbReference type="Gene3D" id="3.40.50.720">
    <property type="entry name" value="NAD(P)-binding Rossmann-like Domain"/>
    <property type="match status" value="1"/>
</dbReference>
<dbReference type="Proteomes" id="UP000198999">
    <property type="component" value="Unassembled WGS sequence"/>
</dbReference>
<dbReference type="AlphaFoldDB" id="A0A1H9KJ94"/>
<organism evidence="1 2">
    <name type="scientific">Hyunsoonleella jejuensis</name>
    <dbReference type="NCBI Taxonomy" id="419940"/>
    <lineage>
        <taxon>Bacteria</taxon>
        <taxon>Pseudomonadati</taxon>
        <taxon>Bacteroidota</taxon>
        <taxon>Flavobacteriia</taxon>
        <taxon>Flavobacteriales</taxon>
        <taxon>Flavobacteriaceae</taxon>
    </lineage>
</organism>
<proteinExistence type="predicted"/>
<dbReference type="SUPFAM" id="SSF51735">
    <property type="entry name" value="NAD(P)-binding Rossmann-fold domains"/>
    <property type="match status" value="1"/>
</dbReference>
<dbReference type="RefSeq" id="WP_092580612.1">
    <property type="nucleotide sequence ID" value="NZ_FOFN01000004.1"/>
</dbReference>
<dbReference type="InterPro" id="IPR023401">
    <property type="entry name" value="ODC_N"/>
</dbReference>
<dbReference type="GO" id="GO:0005737">
    <property type="term" value="C:cytoplasm"/>
    <property type="evidence" value="ECO:0007669"/>
    <property type="project" value="TreeGrafter"/>
</dbReference>
<dbReference type="STRING" id="419940.SAMN05421824_2777"/>
<reference evidence="1 2" key="1">
    <citation type="submission" date="2016-10" db="EMBL/GenBank/DDBJ databases">
        <authorList>
            <person name="de Groot N.N."/>
        </authorList>
    </citation>
    <scope>NUCLEOTIDE SEQUENCE [LARGE SCALE GENOMIC DNA]</scope>
    <source>
        <strain evidence="1 2">DSM 21035</strain>
    </source>
</reference>
<gene>
    <name evidence="1" type="ORF">SAMN05421824_2777</name>
</gene>
<accession>A0A1H9KJ94</accession>
<dbReference type="EMBL" id="FOFN01000004">
    <property type="protein sequence ID" value="SEQ99149.1"/>
    <property type="molecule type" value="Genomic_DNA"/>
</dbReference>
<keyword evidence="2" id="KW-1185">Reference proteome</keyword>
<name>A0A1H9KJ94_9FLAO</name>
<evidence type="ECO:0000313" key="1">
    <source>
        <dbReference type="EMBL" id="SEQ99149.1"/>
    </source>
</evidence>
<dbReference type="OrthoDB" id="9792005at2"/>